<sequence length="55" mass="6308">MLIWADVKHCTAFGDRSIVELKLLAYSDVDVRRPSLIIKFIKSMSGSRVLNPIRF</sequence>
<proteinExistence type="predicted"/>
<dbReference type="EMBL" id="CM031817">
    <property type="protein sequence ID" value="KAG6641307.1"/>
    <property type="molecule type" value="Genomic_DNA"/>
</dbReference>
<protein>
    <submittedName>
        <fullName evidence="1">Uncharacterized protein</fullName>
    </submittedName>
</protein>
<evidence type="ECO:0000313" key="2">
    <source>
        <dbReference type="Proteomes" id="UP000811609"/>
    </source>
</evidence>
<dbReference type="Proteomes" id="UP000811609">
    <property type="component" value="Chromosome 9"/>
</dbReference>
<comment type="caution">
    <text evidence="1">The sequence shown here is derived from an EMBL/GenBank/DDBJ whole genome shotgun (WGS) entry which is preliminary data.</text>
</comment>
<reference evidence="1" key="1">
    <citation type="submission" date="2020-12" db="EMBL/GenBank/DDBJ databases">
        <title>WGS assembly of Carya illinoinensis cv. Pawnee.</title>
        <authorList>
            <person name="Platts A."/>
            <person name="Shu S."/>
            <person name="Wright S."/>
            <person name="Barry K."/>
            <person name="Edger P."/>
            <person name="Pires J.C."/>
            <person name="Schmutz J."/>
        </authorList>
    </citation>
    <scope>NUCLEOTIDE SEQUENCE</scope>
    <source>
        <tissue evidence="1">Leaf</tissue>
    </source>
</reference>
<name>A0A8T1PJE7_CARIL</name>
<accession>A0A8T1PJE7</accession>
<organism evidence="1 2">
    <name type="scientific">Carya illinoinensis</name>
    <name type="common">Pecan</name>
    <dbReference type="NCBI Taxonomy" id="32201"/>
    <lineage>
        <taxon>Eukaryota</taxon>
        <taxon>Viridiplantae</taxon>
        <taxon>Streptophyta</taxon>
        <taxon>Embryophyta</taxon>
        <taxon>Tracheophyta</taxon>
        <taxon>Spermatophyta</taxon>
        <taxon>Magnoliopsida</taxon>
        <taxon>eudicotyledons</taxon>
        <taxon>Gunneridae</taxon>
        <taxon>Pentapetalae</taxon>
        <taxon>rosids</taxon>
        <taxon>fabids</taxon>
        <taxon>Fagales</taxon>
        <taxon>Juglandaceae</taxon>
        <taxon>Carya</taxon>
    </lineage>
</organism>
<evidence type="ECO:0000313" key="1">
    <source>
        <dbReference type="EMBL" id="KAG6641307.1"/>
    </source>
</evidence>
<dbReference type="AlphaFoldDB" id="A0A8T1PJE7"/>
<keyword evidence="2" id="KW-1185">Reference proteome</keyword>
<gene>
    <name evidence="1" type="ORF">CIPAW_09G064000</name>
</gene>